<dbReference type="EMBL" id="JAHKSW010000027">
    <property type="protein sequence ID" value="KAG7315353.1"/>
    <property type="molecule type" value="Genomic_DNA"/>
</dbReference>
<keyword evidence="3" id="KW-1185">Reference proteome</keyword>
<name>A0A9D3N2W5_9TELE</name>
<feature type="compositionally biased region" description="Basic and acidic residues" evidence="1">
    <location>
        <begin position="1"/>
        <end position="12"/>
    </location>
</feature>
<evidence type="ECO:0000313" key="2">
    <source>
        <dbReference type="EMBL" id="KAG7315353.1"/>
    </source>
</evidence>
<dbReference type="Proteomes" id="UP000824219">
    <property type="component" value="Linkage Group LG27"/>
</dbReference>
<dbReference type="AlphaFoldDB" id="A0A9D3N2W5"/>
<comment type="caution">
    <text evidence="2">The sequence shown here is derived from an EMBL/GenBank/DDBJ whole genome shotgun (WGS) entry which is preliminary data.</text>
</comment>
<dbReference type="OrthoDB" id="10512639at2759"/>
<feature type="compositionally biased region" description="Basic and acidic residues" evidence="1">
    <location>
        <begin position="20"/>
        <end position="44"/>
    </location>
</feature>
<sequence>MHRPSPDNDQKHNKGPQRGSEMEKEEISWKADTEHTDGENDPIEYRAMRQEILRKQKAIYNSRYVASGSPLKVSGEKKVEHLPSFAEFVYVSAHLLDGGARPPCSEYNAVTISINQRSASWGMKTLKWFCWVFKCPFSPHS</sequence>
<organism evidence="2 3">
    <name type="scientific">Hemibagrus wyckioides</name>
    <dbReference type="NCBI Taxonomy" id="337641"/>
    <lineage>
        <taxon>Eukaryota</taxon>
        <taxon>Metazoa</taxon>
        <taxon>Chordata</taxon>
        <taxon>Craniata</taxon>
        <taxon>Vertebrata</taxon>
        <taxon>Euteleostomi</taxon>
        <taxon>Actinopterygii</taxon>
        <taxon>Neopterygii</taxon>
        <taxon>Teleostei</taxon>
        <taxon>Ostariophysi</taxon>
        <taxon>Siluriformes</taxon>
        <taxon>Bagridae</taxon>
        <taxon>Hemibagrus</taxon>
    </lineage>
</organism>
<accession>A0A9D3N2W5</accession>
<evidence type="ECO:0000256" key="1">
    <source>
        <dbReference type="SAM" id="MobiDB-lite"/>
    </source>
</evidence>
<proteinExistence type="predicted"/>
<reference evidence="2 3" key="1">
    <citation type="submission" date="2021-06" db="EMBL/GenBank/DDBJ databases">
        <title>Chromosome-level genome assembly of the red-tail catfish (Hemibagrus wyckioides).</title>
        <authorList>
            <person name="Shao F."/>
        </authorList>
    </citation>
    <scope>NUCLEOTIDE SEQUENCE [LARGE SCALE GENOMIC DNA]</scope>
    <source>
        <strain evidence="2">EC202008001</strain>
        <tissue evidence="2">Blood</tissue>
    </source>
</reference>
<evidence type="ECO:0000313" key="3">
    <source>
        <dbReference type="Proteomes" id="UP000824219"/>
    </source>
</evidence>
<gene>
    <name evidence="2" type="ORF">KOW79_021441</name>
</gene>
<feature type="region of interest" description="Disordered" evidence="1">
    <location>
        <begin position="1"/>
        <end position="44"/>
    </location>
</feature>
<protein>
    <submittedName>
        <fullName evidence="2">Uncharacterized protein</fullName>
    </submittedName>
</protein>